<dbReference type="OrthoDB" id="1425928at2"/>
<protein>
    <submittedName>
        <fullName evidence="2">Polysaccharide pyruvyl transferase family protein</fullName>
    </submittedName>
</protein>
<reference evidence="3" key="1">
    <citation type="submission" date="2018-09" db="EMBL/GenBank/DDBJ databases">
        <authorList>
            <person name="Zhu H."/>
        </authorList>
    </citation>
    <scope>NUCLEOTIDE SEQUENCE [LARGE SCALE GENOMIC DNA]</scope>
    <source>
        <strain evidence="3">K1R23-30</strain>
    </source>
</reference>
<feature type="domain" description="Polysaccharide pyruvyl transferase" evidence="1">
    <location>
        <begin position="157"/>
        <end position="330"/>
    </location>
</feature>
<organism evidence="2 3">
    <name type="scientific">Noviherbaspirillum saxi</name>
    <dbReference type="NCBI Taxonomy" id="2320863"/>
    <lineage>
        <taxon>Bacteria</taxon>
        <taxon>Pseudomonadati</taxon>
        <taxon>Pseudomonadota</taxon>
        <taxon>Betaproteobacteria</taxon>
        <taxon>Burkholderiales</taxon>
        <taxon>Oxalobacteraceae</taxon>
        <taxon>Noviherbaspirillum</taxon>
    </lineage>
</organism>
<name>A0A3A3FNE3_9BURK</name>
<keyword evidence="2" id="KW-0808">Transferase</keyword>
<comment type="caution">
    <text evidence="2">The sequence shown here is derived from an EMBL/GenBank/DDBJ whole genome shotgun (WGS) entry which is preliminary data.</text>
</comment>
<dbReference type="EMBL" id="QYUO01000002">
    <property type="protein sequence ID" value="RJF95189.1"/>
    <property type="molecule type" value="Genomic_DNA"/>
</dbReference>
<dbReference type="GO" id="GO:0016740">
    <property type="term" value="F:transferase activity"/>
    <property type="evidence" value="ECO:0007669"/>
    <property type="project" value="UniProtKB-KW"/>
</dbReference>
<dbReference type="Proteomes" id="UP000265955">
    <property type="component" value="Unassembled WGS sequence"/>
</dbReference>
<dbReference type="Pfam" id="PF04230">
    <property type="entry name" value="PS_pyruv_trans"/>
    <property type="match status" value="1"/>
</dbReference>
<evidence type="ECO:0000313" key="3">
    <source>
        <dbReference type="Proteomes" id="UP000265955"/>
    </source>
</evidence>
<dbReference type="RefSeq" id="WP_119770340.1">
    <property type="nucleotide sequence ID" value="NZ_QYUO01000002.1"/>
</dbReference>
<sequence length="401" mass="43419">MQSHPPVILFGAMDRHNFGDLLFPHVLGELLQEPKSCCAGLVERDLRNEGGHHVRRLTEAIAAQHGSPFYLIHVGGEVLTCGVWEAAVMLLPDAEATAAIRQFAVDRLARPAWAQGFFGIGALAPYTVARAACPGAASVIYHAVGGVDLAISDVAQRDEVIAKLMQADVVSVRDAVTFNYLAGLGMQVRLIPDPAVMVAELFHSRIADRALQGEVAQLDSIFPDGYIAMQFSADYGDDTTLATMASQIDELARATGYGVALFRAGTAPWHDDLDTYRRLAARVVMASVTIVSATGLWDICALIANSRLYAGSSLHGRIVAMAYGVPRVNLRHPAHARMTKQASYAATWDIADMPVAEEASRLAAAAHQALRIDRSILHARAAWLVHEYRKGFAHDFKDSCR</sequence>
<evidence type="ECO:0000313" key="2">
    <source>
        <dbReference type="EMBL" id="RJF95189.1"/>
    </source>
</evidence>
<dbReference type="InterPro" id="IPR007345">
    <property type="entry name" value="Polysacch_pyruvyl_Trfase"/>
</dbReference>
<evidence type="ECO:0000259" key="1">
    <source>
        <dbReference type="Pfam" id="PF04230"/>
    </source>
</evidence>
<keyword evidence="3" id="KW-1185">Reference proteome</keyword>
<proteinExistence type="predicted"/>
<accession>A0A3A3FNE3</accession>
<gene>
    <name evidence="2" type="ORF">D3871_17200</name>
</gene>
<dbReference type="AlphaFoldDB" id="A0A3A3FNE3"/>